<comment type="caution">
    <text evidence="1">The sequence shown here is derived from an EMBL/GenBank/DDBJ whole genome shotgun (WGS) entry which is preliminary data.</text>
</comment>
<dbReference type="Proteomes" id="UP000722459">
    <property type="component" value="Unassembled WGS sequence"/>
</dbReference>
<dbReference type="AlphaFoldDB" id="A0A8T5GER0"/>
<sequence>MVNMTLAIPKEVHEKMKAHKEIKWTEVAREAIQKKLTILETEKDPLRLYAYKRWAEEGEDAHELFKF</sequence>
<dbReference type="EMBL" id="JABJNZ010000037">
    <property type="protein sequence ID" value="MBT4870461.1"/>
    <property type="molecule type" value="Genomic_DNA"/>
</dbReference>
<gene>
    <name evidence="1" type="ORF">HON47_02720</name>
</gene>
<proteinExistence type="predicted"/>
<name>A0A8T5GER0_9ARCH</name>
<reference evidence="1" key="1">
    <citation type="journal article" date="2021" name="ISME J.">
        <title>Mercury methylation by metabolically versatile and cosmopolitan marine bacteria.</title>
        <authorList>
            <person name="Lin H."/>
            <person name="Ascher D.B."/>
            <person name="Myung Y."/>
            <person name="Lamborg C.H."/>
            <person name="Hallam S.J."/>
            <person name="Gionfriddo C.M."/>
            <person name="Holt K.E."/>
            <person name="Moreau J.W."/>
        </authorList>
    </citation>
    <scope>NUCLEOTIDE SEQUENCE</scope>
    <source>
        <strain evidence="1">SI075_bin30</strain>
    </source>
</reference>
<evidence type="ECO:0000313" key="2">
    <source>
        <dbReference type="Proteomes" id="UP000722459"/>
    </source>
</evidence>
<evidence type="ECO:0000313" key="1">
    <source>
        <dbReference type="EMBL" id="MBT4870461.1"/>
    </source>
</evidence>
<protein>
    <submittedName>
        <fullName evidence="1">Uncharacterized protein</fullName>
    </submittedName>
</protein>
<organism evidence="1 2">
    <name type="scientific">Candidatus Iainarchaeum sp</name>
    <dbReference type="NCBI Taxonomy" id="3101447"/>
    <lineage>
        <taxon>Archaea</taxon>
        <taxon>Candidatus Iainarchaeota</taxon>
        <taxon>Candidatus Iainarchaeia</taxon>
        <taxon>Candidatus Iainarchaeales</taxon>
        <taxon>Candidatus Iainarchaeaceae</taxon>
        <taxon>Candidatus Iainarchaeum</taxon>
    </lineage>
</organism>
<accession>A0A8T5GER0</accession>